<evidence type="ECO:0000313" key="3">
    <source>
        <dbReference type="EMBL" id="SHM53472.1"/>
    </source>
</evidence>
<feature type="domain" description="Microcystin LR degradation protein MlrC N-terminal" evidence="2">
    <location>
        <begin position="8"/>
        <end position="293"/>
    </location>
</feature>
<evidence type="ECO:0000259" key="2">
    <source>
        <dbReference type="Pfam" id="PF07364"/>
    </source>
</evidence>
<dbReference type="Pfam" id="PF07364">
    <property type="entry name" value="DUF1485"/>
    <property type="match status" value="1"/>
</dbReference>
<dbReference type="AlphaFoldDB" id="A0A1M7JKA7"/>
<keyword evidence="4" id="KW-1185">Reference proteome</keyword>
<sequence>MQNKNPKRIGILGIYHESNTFLESLTNWEDFQNGHLLYGRSIVEEYRDAFHEIGGMVEVLEKEPDLEIVPLFYAEATPGGILSREAAARLFIEVKNSITESMPLDGLMVVPHGAGVSASYSDFDGHWLKMVRDMLGPELPIIGTIDPHCNLSDVMVEAVDALVAYKTNPHVDQRQVGMEAGRLMIGRIRGEIRPVMQAIQSQVAISIDLQHTESSPCKELYELSSEIGLRPKILSTSVVLGFPYADVPEMGTSFIAVADGDQWLAQKAVGELNEYIFKNHLEFLGGKTSIDQLPDEIRNVQKPVLLLDMGDNVGGGSPGDSTFLLELVESQPGQRSFMCINDPEAVRAIKKRGNVTGFTPLSIGGKTDSRHGNPVETEVELISLVNGKFSEKEPRHGGQVNFNMGETAIVKTKSGNTLMLTSLRTVPFSLQQLVHFNIDPTQFDVIVAKGVNAPLAAYQTVCKSIIRVNTPGVTCADMSNLRYQNRRKPLFPLDDLA</sequence>
<dbReference type="Proteomes" id="UP000184513">
    <property type="component" value="Unassembled WGS sequence"/>
</dbReference>
<evidence type="ECO:0000313" key="4">
    <source>
        <dbReference type="Proteomes" id="UP000184513"/>
    </source>
</evidence>
<dbReference type="Pfam" id="PF07171">
    <property type="entry name" value="MlrC_C"/>
    <property type="match status" value="1"/>
</dbReference>
<evidence type="ECO:0000259" key="1">
    <source>
        <dbReference type="Pfam" id="PF07171"/>
    </source>
</evidence>
<dbReference type="STRING" id="388280.SAMN04488057_10255"/>
<accession>A0A1M7JKA7</accession>
<feature type="domain" description="Microcystin LR degradation protein MlrC C-terminal" evidence="1">
    <location>
        <begin position="306"/>
        <end position="485"/>
    </location>
</feature>
<dbReference type="EMBL" id="FRCY01000002">
    <property type="protein sequence ID" value="SHM53472.1"/>
    <property type="molecule type" value="Genomic_DNA"/>
</dbReference>
<organism evidence="3 4">
    <name type="scientific">Cyclobacterium lianum</name>
    <dbReference type="NCBI Taxonomy" id="388280"/>
    <lineage>
        <taxon>Bacteria</taxon>
        <taxon>Pseudomonadati</taxon>
        <taxon>Bacteroidota</taxon>
        <taxon>Cytophagia</taxon>
        <taxon>Cytophagales</taxon>
        <taxon>Cyclobacteriaceae</taxon>
        <taxon>Cyclobacterium</taxon>
    </lineage>
</organism>
<dbReference type="InterPro" id="IPR010799">
    <property type="entry name" value="MlrC_C"/>
</dbReference>
<name>A0A1M7JKA7_9BACT</name>
<reference evidence="3 4" key="1">
    <citation type="submission" date="2016-11" db="EMBL/GenBank/DDBJ databases">
        <authorList>
            <person name="Jaros S."/>
            <person name="Januszkiewicz K."/>
            <person name="Wedrychowicz H."/>
        </authorList>
    </citation>
    <scope>NUCLEOTIDE SEQUENCE [LARGE SCALE GENOMIC DNA]</scope>
    <source>
        <strain evidence="3 4">CGMCC 1.6102</strain>
    </source>
</reference>
<dbReference type="InterPro" id="IPR015995">
    <property type="entry name" value="MlrC_N"/>
</dbReference>
<dbReference type="OrthoDB" id="9815420at2"/>
<proteinExistence type="predicted"/>
<gene>
    <name evidence="3" type="ORF">SAMN04488057_10255</name>
</gene>
<protein>
    <submittedName>
        <fullName evidence="3">Microcystin degradation protein MlrC, contains DUF1485 domain</fullName>
    </submittedName>
</protein>